<evidence type="ECO:0000256" key="2">
    <source>
        <dbReference type="ARBA" id="ARBA00022490"/>
    </source>
</evidence>
<evidence type="ECO:0000256" key="4">
    <source>
        <dbReference type="ARBA" id="ARBA00022737"/>
    </source>
</evidence>
<dbReference type="InterPro" id="IPR011992">
    <property type="entry name" value="EF-hand-dom_pair"/>
</dbReference>
<dbReference type="GO" id="GO:0005509">
    <property type="term" value="F:calcium ion binding"/>
    <property type="evidence" value="ECO:0007669"/>
    <property type="project" value="InterPro"/>
</dbReference>
<dbReference type="PANTHER" id="PTHR46212:SF3">
    <property type="entry name" value="GH27120P"/>
    <property type="match status" value="1"/>
</dbReference>
<dbReference type="PROSITE" id="PS50222">
    <property type="entry name" value="EF_HAND_2"/>
    <property type="match status" value="1"/>
</dbReference>
<proteinExistence type="predicted"/>
<dbReference type="InterPro" id="IPR002048">
    <property type="entry name" value="EF_hand_dom"/>
</dbReference>
<dbReference type="PANTHER" id="PTHR46212">
    <property type="entry name" value="PEFLIN"/>
    <property type="match status" value="1"/>
</dbReference>
<keyword evidence="3" id="KW-0479">Metal-binding</keyword>
<evidence type="ECO:0000313" key="9">
    <source>
        <dbReference type="Proteomes" id="UP001385951"/>
    </source>
</evidence>
<dbReference type="SUPFAM" id="SSF47473">
    <property type="entry name" value="EF-hand"/>
    <property type="match status" value="1"/>
</dbReference>
<sequence length="337" mass="37454">MPGNDLPLYPTPQQATYTPSPSHHAHSSRKTSKSSSNGQYRNNYGHLQPQGYQQSQPRSHYQQAPASGGMNAAPTPQQYYSQQGYQQSMQSPPHQYQSPQYQAAPAPAPAPAPPQHYYQPQPLPQAPQAPQAAPMPSQYSAPPPQHQQRYQPNVSTPVQASAAAPPVHQQVSQYGSQSHPHKRPPPSTSTSSSPHHRSKENLDTVSTPSSKSSSKQKLENELRSVFEKVDSNRSGRISARELSMALLNFDHTRFQDSTILLMVKLFSTSGSPSTSLKSLNFDQFVSLWKYLSAYKKLFIAADTNRSGDISFDLSGVATINFSDFLFEDFNLNYLWFF</sequence>
<feature type="compositionally biased region" description="Low complexity" evidence="6">
    <location>
        <begin position="76"/>
        <end position="105"/>
    </location>
</feature>
<gene>
    <name evidence="8" type="ORF">QCA50_015656</name>
</gene>
<dbReference type="Proteomes" id="UP001385951">
    <property type="component" value="Unassembled WGS sequence"/>
</dbReference>
<comment type="caution">
    <text evidence="8">The sequence shown here is derived from an EMBL/GenBank/DDBJ whole genome shotgun (WGS) entry which is preliminary data.</text>
</comment>
<evidence type="ECO:0000256" key="1">
    <source>
        <dbReference type="ARBA" id="ARBA00004496"/>
    </source>
</evidence>
<dbReference type="InterPro" id="IPR018247">
    <property type="entry name" value="EF_Hand_1_Ca_BS"/>
</dbReference>
<keyword evidence="2" id="KW-0963">Cytoplasm</keyword>
<evidence type="ECO:0000259" key="7">
    <source>
        <dbReference type="PROSITE" id="PS50222"/>
    </source>
</evidence>
<dbReference type="AlphaFoldDB" id="A0AAW0FNY6"/>
<feature type="compositionally biased region" description="Basic residues" evidence="6">
    <location>
        <begin position="23"/>
        <end position="32"/>
    </location>
</feature>
<keyword evidence="9" id="KW-1185">Reference proteome</keyword>
<protein>
    <recommendedName>
        <fullName evidence="7">EF-hand domain-containing protein</fullName>
    </recommendedName>
</protein>
<feature type="compositionally biased region" description="Low complexity" evidence="6">
    <location>
        <begin position="128"/>
        <end position="140"/>
    </location>
</feature>
<keyword evidence="4" id="KW-0677">Repeat</keyword>
<dbReference type="Pfam" id="PF13202">
    <property type="entry name" value="EF-hand_5"/>
    <property type="match status" value="2"/>
</dbReference>
<dbReference type="PRINTS" id="PR01217">
    <property type="entry name" value="PRICHEXTENSN"/>
</dbReference>
<feature type="compositionally biased region" description="Polar residues" evidence="6">
    <location>
        <begin position="11"/>
        <end position="21"/>
    </location>
</feature>
<evidence type="ECO:0000256" key="5">
    <source>
        <dbReference type="ARBA" id="ARBA00022837"/>
    </source>
</evidence>
<organism evidence="8 9">
    <name type="scientific">Cerrena zonata</name>
    <dbReference type="NCBI Taxonomy" id="2478898"/>
    <lineage>
        <taxon>Eukaryota</taxon>
        <taxon>Fungi</taxon>
        <taxon>Dikarya</taxon>
        <taxon>Basidiomycota</taxon>
        <taxon>Agaricomycotina</taxon>
        <taxon>Agaricomycetes</taxon>
        <taxon>Polyporales</taxon>
        <taxon>Cerrenaceae</taxon>
        <taxon>Cerrena</taxon>
    </lineage>
</organism>
<reference evidence="8 9" key="1">
    <citation type="submission" date="2022-09" db="EMBL/GenBank/DDBJ databases">
        <authorList>
            <person name="Palmer J.M."/>
        </authorList>
    </citation>
    <scope>NUCLEOTIDE SEQUENCE [LARGE SCALE GENOMIC DNA]</scope>
    <source>
        <strain evidence="8 9">DSM 7382</strain>
    </source>
</reference>
<feature type="compositionally biased region" description="Polar residues" evidence="6">
    <location>
        <begin position="146"/>
        <end position="159"/>
    </location>
</feature>
<dbReference type="PROSITE" id="PS00018">
    <property type="entry name" value="EF_HAND_1"/>
    <property type="match status" value="1"/>
</dbReference>
<dbReference type="SMART" id="SM00054">
    <property type="entry name" value="EFh"/>
    <property type="match status" value="2"/>
</dbReference>
<keyword evidence="5" id="KW-0106">Calcium</keyword>
<dbReference type="EMBL" id="JASBNA010000042">
    <property type="protein sequence ID" value="KAK7681269.1"/>
    <property type="molecule type" value="Genomic_DNA"/>
</dbReference>
<dbReference type="GO" id="GO:0005737">
    <property type="term" value="C:cytoplasm"/>
    <property type="evidence" value="ECO:0007669"/>
    <property type="project" value="UniProtKB-SubCell"/>
</dbReference>
<feature type="region of interest" description="Disordered" evidence="6">
    <location>
        <begin position="1"/>
        <end position="220"/>
    </location>
</feature>
<dbReference type="InterPro" id="IPR051426">
    <property type="entry name" value="Peflin/Sorcin_CaBP"/>
</dbReference>
<evidence type="ECO:0000256" key="6">
    <source>
        <dbReference type="SAM" id="MobiDB-lite"/>
    </source>
</evidence>
<feature type="domain" description="EF-hand" evidence="7">
    <location>
        <begin position="217"/>
        <end position="252"/>
    </location>
</feature>
<name>A0AAW0FNY6_9APHY</name>
<evidence type="ECO:0000313" key="8">
    <source>
        <dbReference type="EMBL" id="KAK7681269.1"/>
    </source>
</evidence>
<comment type="subcellular location">
    <subcellularLocation>
        <location evidence="1">Cytoplasm</location>
    </subcellularLocation>
</comment>
<dbReference type="Gene3D" id="1.10.238.10">
    <property type="entry name" value="EF-hand"/>
    <property type="match status" value="1"/>
</dbReference>
<accession>A0AAW0FNY6</accession>
<evidence type="ECO:0000256" key="3">
    <source>
        <dbReference type="ARBA" id="ARBA00022723"/>
    </source>
</evidence>
<dbReference type="GO" id="GO:0048306">
    <property type="term" value="F:calcium-dependent protein binding"/>
    <property type="evidence" value="ECO:0007669"/>
    <property type="project" value="UniProtKB-ARBA"/>
</dbReference>
<feature type="compositionally biased region" description="Polar residues" evidence="6">
    <location>
        <begin position="50"/>
        <end position="65"/>
    </location>
</feature>